<feature type="region of interest" description="Disordered" evidence="2">
    <location>
        <begin position="76"/>
        <end position="106"/>
    </location>
</feature>
<accession>A0A151XE83</accession>
<dbReference type="SUPFAM" id="SSF103657">
    <property type="entry name" value="BAR/IMD domain-like"/>
    <property type="match status" value="1"/>
</dbReference>
<dbReference type="InterPro" id="IPR027267">
    <property type="entry name" value="AH/BAR_dom_sf"/>
</dbReference>
<dbReference type="EMBL" id="KQ982254">
    <property type="protein sequence ID" value="KYQ58681.1"/>
    <property type="molecule type" value="Genomic_DNA"/>
</dbReference>
<protein>
    <submittedName>
        <fullName evidence="3">Uncharacterized protein</fullName>
    </submittedName>
</protein>
<feature type="region of interest" description="Disordered" evidence="2">
    <location>
        <begin position="148"/>
        <end position="172"/>
    </location>
</feature>
<dbReference type="Proteomes" id="UP000075809">
    <property type="component" value="Unassembled WGS sequence"/>
</dbReference>
<reference evidence="3 4" key="1">
    <citation type="submission" date="2015-09" db="EMBL/GenBank/DDBJ databases">
        <title>Trachymyrmex zeteki WGS genome.</title>
        <authorList>
            <person name="Nygaard S."/>
            <person name="Hu H."/>
            <person name="Boomsma J."/>
            <person name="Zhang G."/>
        </authorList>
    </citation>
    <scope>NUCLEOTIDE SEQUENCE [LARGE SCALE GENOMIC DNA]</scope>
    <source>
        <strain evidence="3">Tzet28-1</strain>
        <tissue evidence="3">Whole body</tissue>
    </source>
</reference>
<feature type="coiled-coil region" evidence="1">
    <location>
        <begin position="18"/>
        <end position="48"/>
    </location>
</feature>
<evidence type="ECO:0000256" key="2">
    <source>
        <dbReference type="SAM" id="MobiDB-lite"/>
    </source>
</evidence>
<name>A0A151XE83_9HYME</name>
<keyword evidence="4" id="KW-1185">Reference proteome</keyword>
<dbReference type="AlphaFoldDB" id="A0A151XE83"/>
<dbReference type="STRING" id="64791.A0A151XE83"/>
<keyword evidence="1" id="KW-0175">Coiled coil</keyword>
<evidence type="ECO:0000256" key="1">
    <source>
        <dbReference type="SAM" id="Coils"/>
    </source>
</evidence>
<evidence type="ECO:0000313" key="4">
    <source>
        <dbReference type="Proteomes" id="UP000075809"/>
    </source>
</evidence>
<proteinExistence type="predicted"/>
<feature type="compositionally biased region" description="Low complexity" evidence="2">
    <location>
        <begin position="149"/>
        <end position="164"/>
    </location>
</feature>
<gene>
    <name evidence="3" type="ORF">ALC60_02328</name>
</gene>
<organism evidence="3 4">
    <name type="scientific">Mycetomoellerius zeteki</name>
    <dbReference type="NCBI Taxonomy" id="64791"/>
    <lineage>
        <taxon>Eukaryota</taxon>
        <taxon>Metazoa</taxon>
        <taxon>Ecdysozoa</taxon>
        <taxon>Arthropoda</taxon>
        <taxon>Hexapoda</taxon>
        <taxon>Insecta</taxon>
        <taxon>Pterygota</taxon>
        <taxon>Neoptera</taxon>
        <taxon>Endopterygota</taxon>
        <taxon>Hymenoptera</taxon>
        <taxon>Apocrita</taxon>
        <taxon>Aculeata</taxon>
        <taxon>Formicoidea</taxon>
        <taxon>Formicidae</taxon>
        <taxon>Myrmicinae</taxon>
        <taxon>Mycetomoellerius</taxon>
    </lineage>
</organism>
<feature type="compositionally biased region" description="Basic and acidic residues" evidence="2">
    <location>
        <begin position="88"/>
        <end position="106"/>
    </location>
</feature>
<evidence type="ECO:0000313" key="3">
    <source>
        <dbReference type="EMBL" id="KYQ58681.1"/>
    </source>
</evidence>
<sequence length="305" mass="34704">MENLQANVNGPTLTGQIWSNLERARKAYEKAYREAERAVENYQRVDADLDLSRAEVRVIVAAIKGLKMAISECQGKKNGEVPQSGMRKQVERRKVEVNKDGDLKKKEHWRKDDFELDPQAAALSAPEQLSSKNETLERQNLKSILEKLSASSKAGSSETSATSTSDHEAETAELKKLMRKPTIEDYAARHSKLSKSVTFNKCTLQSPPSSPLPCDIRPLSRLIIPSLLMLQENIQRKFELQFMSLELEIRKRDEIIRIQEMKRRKADDFGGDSTEQDAFMEEIECRSRDCTDLRTVSTELSRMKG</sequence>